<dbReference type="Gene3D" id="2.130.10.10">
    <property type="entry name" value="YVTN repeat-like/Quinoprotein amine dehydrogenase"/>
    <property type="match status" value="1"/>
</dbReference>
<feature type="region of interest" description="Disordered" evidence="7">
    <location>
        <begin position="1"/>
        <end position="120"/>
    </location>
</feature>
<dbReference type="SMART" id="SM00320">
    <property type="entry name" value="WD40"/>
    <property type="match status" value="2"/>
</dbReference>
<comment type="subcellular location">
    <subcellularLocation>
        <location evidence="1">Cytoplasm</location>
        <location evidence="1">P-body</location>
    </subcellularLocation>
</comment>
<protein>
    <recommendedName>
        <fullName evidence="8">Enhancer of mRNA-decapping protein 4 WD40 repeat region domain-containing protein</fullName>
    </recommendedName>
</protein>
<feature type="domain" description="Enhancer of mRNA-decapping protein 4 WD40 repeat region" evidence="8">
    <location>
        <begin position="180"/>
        <end position="494"/>
    </location>
</feature>
<feature type="repeat" description="WD" evidence="6">
    <location>
        <begin position="347"/>
        <end position="380"/>
    </location>
</feature>
<evidence type="ECO:0000256" key="3">
    <source>
        <dbReference type="ARBA" id="ARBA00022490"/>
    </source>
</evidence>
<feature type="repeat" description="WD" evidence="6">
    <location>
        <begin position="228"/>
        <end position="270"/>
    </location>
</feature>
<feature type="compositionally biased region" description="Pro residues" evidence="7">
    <location>
        <begin position="65"/>
        <end position="74"/>
    </location>
</feature>
<organism evidence="9 10">
    <name type="scientific">Kalanchoe fedtschenkoi</name>
    <name type="common">Lavender scallops</name>
    <name type="synonym">South American air plant</name>
    <dbReference type="NCBI Taxonomy" id="63787"/>
    <lineage>
        <taxon>Eukaryota</taxon>
        <taxon>Viridiplantae</taxon>
        <taxon>Streptophyta</taxon>
        <taxon>Embryophyta</taxon>
        <taxon>Tracheophyta</taxon>
        <taxon>Spermatophyta</taxon>
        <taxon>Magnoliopsida</taxon>
        <taxon>eudicotyledons</taxon>
        <taxon>Gunneridae</taxon>
        <taxon>Pentapetalae</taxon>
        <taxon>Saxifragales</taxon>
        <taxon>Crassulaceae</taxon>
        <taxon>Kalanchoe</taxon>
    </lineage>
</organism>
<keyword evidence="10" id="KW-1185">Reference proteome</keyword>
<keyword evidence="5" id="KW-0677">Repeat</keyword>
<dbReference type="Pfam" id="PF16529">
    <property type="entry name" value="Ge1_WD40"/>
    <property type="match status" value="1"/>
</dbReference>
<evidence type="ECO:0000313" key="10">
    <source>
        <dbReference type="Proteomes" id="UP000594263"/>
    </source>
</evidence>
<name>A0A7N0U230_KALFE</name>
<comment type="similarity">
    <text evidence="2">Belongs to the WD repeat EDC4 family.</text>
</comment>
<dbReference type="GO" id="GO:0031087">
    <property type="term" value="P:deadenylation-independent decapping of nuclear-transcribed mRNA"/>
    <property type="evidence" value="ECO:0007669"/>
    <property type="project" value="InterPro"/>
</dbReference>
<dbReference type="Gramene" id="Kaladp0051s0034.1.v1.1">
    <property type="protein sequence ID" value="Kaladp0051s0034.1.v1.1"/>
    <property type="gene ID" value="Kaladp0051s0034.v1.1"/>
</dbReference>
<dbReference type="InterPro" id="IPR036322">
    <property type="entry name" value="WD40_repeat_dom_sf"/>
</dbReference>
<dbReference type="EnsemblPlants" id="Kaladp0051s0034.1.v1.1">
    <property type="protein sequence ID" value="Kaladp0051s0034.1.v1.1"/>
    <property type="gene ID" value="Kaladp0051s0034.v1.1"/>
</dbReference>
<feature type="compositionally biased region" description="Low complexity" evidence="7">
    <location>
        <begin position="75"/>
        <end position="86"/>
    </location>
</feature>
<dbReference type="PANTHER" id="PTHR15598:SF5">
    <property type="entry name" value="ENHANCER OF MRNA-DECAPPING PROTEIN 4"/>
    <property type="match status" value="1"/>
</dbReference>
<feature type="region of interest" description="Disordered" evidence="7">
    <location>
        <begin position="891"/>
        <end position="923"/>
    </location>
</feature>
<dbReference type="PROSITE" id="PS50082">
    <property type="entry name" value="WD_REPEATS_2"/>
    <property type="match status" value="2"/>
</dbReference>
<evidence type="ECO:0000313" key="9">
    <source>
        <dbReference type="EnsemblPlants" id="Kaladp0051s0034.1.v1.1"/>
    </source>
</evidence>
<evidence type="ECO:0000259" key="8">
    <source>
        <dbReference type="Pfam" id="PF16529"/>
    </source>
</evidence>
<keyword evidence="3" id="KW-0963">Cytoplasm</keyword>
<accession>A0A7N0U230</accession>
<feature type="compositionally biased region" description="Pro residues" evidence="7">
    <location>
        <begin position="1"/>
        <end position="26"/>
    </location>
</feature>
<feature type="compositionally biased region" description="Low complexity" evidence="7">
    <location>
        <begin position="903"/>
        <end position="923"/>
    </location>
</feature>
<evidence type="ECO:0000256" key="6">
    <source>
        <dbReference type="PROSITE-ProRule" id="PRU00221"/>
    </source>
</evidence>
<proteinExistence type="inferred from homology"/>
<evidence type="ECO:0000256" key="7">
    <source>
        <dbReference type="SAM" id="MobiDB-lite"/>
    </source>
</evidence>
<dbReference type="SUPFAM" id="SSF50978">
    <property type="entry name" value="WD40 repeat-like"/>
    <property type="match status" value="1"/>
</dbReference>
<reference evidence="9" key="1">
    <citation type="submission" date="2021-01" db="UniProtKB">
        <authorList>
            <consortium name="EnsemblPlants"/>
        </authorList>
    </citation>
    <scope>IDENTIFICATION</scope>
</reference>
<dbReference type="Proteomes" id="UP000594263">
    <property type="component" value="Unplaced"/>
</dbReference>
<keyword evidence="4 6" id="KW-0853">WD repeat</keyword>
<feature type="region of interest" description="Disordered" evidence="7">
    <location>
        <begin position="594"/>
        <end position="622"/>
    </location>
</feature>
<dbReference type="InterPro" id="IPR015943">
    <property type="entry name" value="WD40/YVTN_repeat-like_dom_sf"/>
</dbReference>
<feature type="compositionally biased region" description="Low complexity" evidence="7">
    <location>
        <begin position="109"/>
        <end position="120"/>
    </location>
</feature>
<feature type="compositionally biased region" description="Low complexity" evidence="7">
    <location>
        <begin position="27"/>
        <end position="36"/>
    </location>
</feature>
<dbReference type="FunFam" id="2.130.10.10:FF:000232">
    <property type="entry name" value="enhancer of mRNA-decapping protein 4"/>
    <property type="match status" value="1"/>
</dbReference>
<evidence type="ECO:0000256" key="1">
    <source>
        <dbReference type="ARBA" id="ARBA00004201"/>
    </source>
</evidence>
<dbReference type="GO" id="GO:0000932">
    <property type="term" value="C:P-body"/>
    <property type="evidence" value="ECO:0007669"/>
    <property type="project" value="UniProtKB-SubCell"/>
</dbReference>
<dbReference type="InterPro" id="IPR032401">
    <property type="entry name" value="EDC4_WD40"/>
</dbReference>
<dbReference type="OMA" id="ASANHNP"/>
<evidence type="ECO:0000256" key="5">
    <source>
        <dbReference type="ARBA" id="ARBA00022737"/>
    </source>
</evidence>
<dbReference type="PANTHER" id="PTHR15598">
    <property type="entry name" value="ENHANCER OF MRNA-DECAPPING PROTEIN 4"/>
    <property type="match status" value="1"/>
</dbReference>
<dbReference type="AlphaFoldDB" id="A0A7N0U230"/>
<sequence>MPYPPPPPSASYPPPTGPYSYPPQQPPSTAAPFHHQYQYHHQFHHQIPNYTPEHPHRSISFPTPVLQPPLPPASQYPSSSGGPSPGVRLMAMLSAPPSNLDLPPPPPATTTLPVPSPSSSSDFAIPSIAMPLTVNPAAMLQPGVLRMPSSKLPKGRHLVGDPAVYDIDVRLQGEVQPQLEVTPITKYNSDPQLVVGRQIAVNKTYICYGLKMGNIRVLNINTALRSLLKGHNSRVSDTAFFADDVHLLASASVNGRFYVWKLSEGPDEEDKPQITGKIVVALQVEGGGDAVHPRVCWHCHKQEVLVVGMGTRILRLDTTKVGKGEAFSAEEPLKCPIDKLIDGVQFVGMHEGEVTDLSMCQWMTTRLVSASTDGTIKIWEDRKAVPILSLRPHDGHPVSSATFLSAPHRPDHIILITGGYLNQEIKFWASGGEEGWLLPSDAESWKCIQTLKLSSSSESKLEEAFFNQVVALSQPGLLLVANAKKNAIYAVHIEYGSNPASTRMDYIAEFTVTMPILSFTGTSDLLPNGEHIIQLYCVQTQAIQQYALNMSQCLPPPMDNSGFEKVENVNAITTVEELALSDSSAAKPAETLFANMAQKPRTLEGSPRSDSGARKNVNVDPSEVATIHESTTVIVENKVGVVPSIVTDSDISHVSSPPHPLSPRLSSKLSGFSIHSNSYEPSPALSEHGGDVQVIDYSVDRQIDNIRTDSSDAPPDDDSMSVDRKAMQNDTSNVIVKFNYPTPHLITPSEIFGAASSSDTASIVEGKNEAESNIQDVVVDNDSEHKEVDVKVVGETGLAQDNISASEEEPHDILSEPKEKYFCSQASDLGIQMARECRAISSETYDAKNAKQIAGASDQPPIACDEVLDSLRDALDRGSDTSVSLIAQQTAATTAKGKKQKGKNAQASGPSSPSPSVFNSSDSISEQAVRSNILSVETVSSQIQSIQETLNKLLTMQKETQKQTAALVAGPITKEGKRLEATIGRTIEKALKANSDALWARFQEEIVKNDKVMKDRLNQITTSITGIVNKDMPPMIEKAVKKELATAAPSLARTITPVLEKSVSSSLMEAFQRGVGDKLGNQLEKSVNAKLEATVARQIQAQFQTSGKQALQVTSFSLFC</sequence>
<dbReference type="InterPro" id="IPR001680">
    <property type="entry name" value="WD40_rpt"/>
</dbReference>
<dbReference type="InterPro" id="IPR045152">
    <property type="entry name" value="EDC4-like"/>
</dbReference>
<evidence type="ECO:0000256" key="4">
    <source>
        <dbReference type="ARBA" id="ARBA00022574"/>
    </source>
</evidence>
<evidence type="ECO:0000256" key="2">
    <source>
        <dbReference type="ARBA" id="ARBA00009639"/>
    </source>
</evidence>